<dbReference type="InterPro" id="IPR001466">
    <property type="entry name" value="Beta-lactam-related"/>
</dbReference>
<dbReference type="GO" id="GO:0016787">
    <property type="term" value="F:hydrolase activity"/>
    <property type="evidence" value="ECO:0007669"/>
    <property type="project" value="UniProtKB-KW"/>
</dbReference>
<dbReference type="Pfam" id="PF00144">
    <property type="entry name" value="Beta-lactamase"/>
    <property type="match status" value="1"/>
</dbReference>
<dbReference type="Gene3D" id="3.40.710.10">
    <property type="entry name" value="DD-peptidase/beta-lactamase superfamily"/>
    <property type="match status" value="1"/>
</dbReference>
<dbReference type="PANTHER" id="PTHR43283">
    <property type="entry name" value="BETA-LACTAMASE-RELATED"/>
    <property type="match status" value="1"/>
</dbReference>
<dbReference type="InterPro" id="IPR012338">
    <property type="entry name" value="Beta-lactam/transpept-like"/>
</dbReference>
<evidence type="ECO:0000313" key="3">
    <source>
        <dbReference type="EMBL" id="MBE1607876.1"/>
    </source>
</evidence>
<dbReference type="Pfam" id="PF20773">
    <property type="entry name" value="InhA-like_MAM"/>
    <property type="match status" value="1"/>
</dbReference>
<proteinExistence type="predicted"/>
<reference evidence="3" key="1">
    <citation type="submission" date="2020-10" db="EMBL/GenBank/DDBJ databases">
        <title>Sequencing the genomes of 1000 actinobacteria strains.</title>
        <authorList>
            <person name="Klenk H.-P."/>
        </authorList>
    </citation>
    <scope>NUCLEOTIDE SEQUENCE</scope>
    <source>
        <strain evidence="3">DSM 45354</strain>
    </source>
</reference>
<dbReference type="Proteomes" id="UP000638648">
    <property type="component" value="Unassembled WGS sequence"/>
</dbReference>
<dbReference type="RefSeq" id="WP_337917920.1">
    <property type="nucleotide sequence ID" value="NZ_BAABJL010000040.1"/>
</dbReference>
<name>A0A927RK44_9ACTN</name>
<evidence type="ECO:0000256" key="1">
    <source>
        <dbReference type="ARBA" id="ARBA00022801"/>
    </source>
</evidence>
<feature type="domain" description="Beta-lactamase-related" evidence="2">
    <location>
        <begin position="82"/>
        <end position="414"/>
    </location>
</feature>
<dbReference type="AlphaFoldDB" id="A0A927RK44"/>
<keyword evidence="1" id="KW-0378">Hydrolase</keyword>
<dbReference type="PANTHER" id="PTHR43283:SF11">
    <property type="entry name" value="BETA-LACTAMASE-RELATED DOMAIN-CONTAINING PROTEIN"/>
    <property type="match status" value="1"/>
</dbReference>
<gene>
    <name evidence="3" type="ORF">HEB94_004724</name>
</gene>
<protein>
    <submittedName>
        <fullName evidence="3">CubicO group peptidase (Beta-lactamase class C family)</fullName>
    </submittedName>
</protein>
<evidence type="ECO:0000313" key="4">
    <source>
        <dbReference type="Proteomes" id="UP000638648"/>
    </source>
</evidence>
<organism evidence="3 4">
    <name type="scientific">Actinopolymorpha pittospori</name>
    <dbReference type="NCBI Taxonomy" id="648752"/>
    <lineage>
        <taxon>Bacteria</taxon>
        <taxon>Bacillati</taxon>
        <taxon>Actinomycetota</taxon>
        <taxon>Actinomycetes</taxon>
        <taxon>Propionibacteriales</taxon>
        <taxon>Actinopolymorphaceae</taxon>
        <taxon>Actinopolymorpha</taxon>
    </lineage>
</organism>
<comment type="caution">
    <text evidence="3">The sequence shown here is derived from an EMBL/GenBank/DDBJ whole genome shotgun (WGS) entry which is preliminary data.</text>
</comment>
<dbReference type="EMBL" id="JADBEM010000001">
    <property type="protein sequence ID" value="MBE1607876.1"/>
    <property type="molecule type" value="Genomic_DNA"/>
</dbReference>
<dbReference type="SUPFAM" id="SSF56601">
    <property type="entry name" value="beta-lactamase/transpeptidase-like"/>
    <property type="match status" value="1"/>
</dbReference>
<sequence length="578" mass="62638">MIAFVAAVTVTTTSVVSTAVTPAQAGVRHRGFDHPYAGFAPPITRLHAGSSKEAGLDTAEIDAMVEDLRGYLQPQGAGRPLFPGAVVLAAREGKVVLHEATGQAVKYADAAGTELPVDQQVPMAPDTIFDLASISKLFTSIVVMQQVEDGRVDLDATVASYLPEFASGGKETITVRQLLTHTSGLPSWIRLWRPYPDRAARIQAVLTVTPTAPPQTRYEYSDLNLITLGVLVERVSRKPLDVLVRDGVTRPLRMVDTGYNPPADKLDRIAATEFESDPARGMVRGSVHDENAWSLGGVAGHAGVFSTANDLAILAQTMLNGGAYDGRRIMAESTVTAMLTDFNAGFPGHAHGLGFELDQRFYMGALASPSTAGHTGFTGTSIVIDPLSRSVAILLTNRVHPRREWSSVNPARRAVTGRLAQALSVTPRRGRTAWYAGRQDSTTSTLTLPVSLRHERTRLGFELFVDTETTDILTLELSRDGGSTWSAQPFVVSSRGRISHHDGTISGFAGRHWQQAYAEIDEPPGQVQIRWRYVTDPLYQGRGVYVDEVRLGDAEGMLVDGERDSSRFLADGWTEAEH</sequence>
<evidence type="ECO:0000259" key="2">
    <source>
        <dbReference type="Pfam" id="PF00144"/>
    </source>
</evidence>
<dbReference type="InterPro" id="IPR050789">
    <property type="entry name" value="Diverse_Enzym_Activities"/>
</dbReference>
<keyword evidence="4" id="KW-1185">Reference proteome</keyword>
<accession>A0A927RK44</accession>